<dbReference type="RefSeq" id="WP_072659526.1">
    <property type="nucleotide sequence ID" value="NZ_BDFD01000008.1"/>
</dbReference>
<comment type="cofactor">
    <cofactor evidence="8">
        <name>(R)-lipoate</name>
        <dbReference type="ChEBI" id="CHEBI:83088"/>
    </cofactor>
    <text evidence="8">Binds 1 lipoyl cofactor covalently.</text>
</comment>
<dbReference type="SUPFAM" id="SSF52777">
    <property type="entry name" value="CoA-dependent acyltransferases"/>
    <property type="match status" value="1"/>
</dbReference>
<reference evidence="11 12" key="1">
    <citation type="journal article" date="2017" name="Arch. Microbiol.">
        <title>Mariprofundus micogutta sp. nov., a novel iron-oxidizing zetaproteobacterium isolated from a deep-sea hydrothermal field at the Bayonnaise knoll of the Izu-Ogasawara arc, and a description of Mariprofundales ord. nov. and Zetaproteobacteria classis nov.</title>
        <authorList>
            <person name="Makita H."/>
            <person name="Tanaka E."/>
            <person name="Mitsunobu S."/>
            <person name="Miyazaki M."/>
            <person name="Nunoura T."/>
            <person name="Uematsu K."/>
            <person name="Takaki Y."/>
            <person name="Nishi S."/>
            <person name="Shimamura S."/>
            <person name="Takai K."/>
        </authorList>
    </citation>
    <scope>NUCLEOTIDE SEQUENCE [LARGE SCALE GENOMIC DNA]</scope>
    <source>
        <strain evidence="11 12">ET2</strain>
    </source>
</reference>
<sequence>MPIDLFMTQLSPTMTEGKIARWLKKEGDTLESGEILAEVETDKATMEMEVIDEGILHKILSPEGSIVAVGTAIAVIAEDDETVPDDYKPADNAGEPAVIEEVVAEQPAAAQAAEAKATVPVAQPSAPVIRKGRIKASPLARRIAKQKGINLAAITGTGPHGRITRSDVEKAVRVGINLGGATAAVVAPPPRPMPTGPLPYHEDEFERVENSMMRKAIARRLTESKQQVPHFYLSVDVAMDRLMDLRAQLNEAADGAFKLSVNDFVIKAVAKALVDVPAANASWTESDTLVHKHAHISVAVAIDGGLITPVIRFAEQKGITDISGEVKELAVRARAGELQPEEYSGGTFSISNLGMYGVKQFAAIVNPPEGAILAVGGTDERPVIENGEVVVKKMMTLTLSCDHRVVDGAVGAEFLAALKTHIEKPASVLI</sequence>
<evidence type="ECO:0000256" key="4">
    <source>
        <dbReference type="ARBA" id="ARBA00022823"/>
    </source>
</evidence>
<dbReference type="PANTHER" id="PTHR23151">
    <property type="entry name" value="DIHYDROLIPOAMIDE ACETYL/SUCCINYL-TRANSFERASE-RELATED"/>
    <property type="match status" value="1"/>
</dbReference>
<keyword evidence="5 8" id="KW-0012">Acyltransferase</keyword>
<evidence type="ECO:0000256" key="7">
    <source>
        <dbReference type="ARBA" id="ARBA00048370"/>
    </source>
</evidence>
<evidence type="ECO:0000256" key="3">
    <source>
        <dbReference type="ARBA" id="ARBA00022679"/>
    </source>
</evidence>
<dbReference type="EMBL" id="BDFD01000008">
    <property type="protein sequence ID" value="GAV20202.1"/>
    <property type="molecule type" value="Genomic_DNA"/>
</dbReference>
<dbReference type="FunFam" id="2.40.50.100:FF:000010">
    <property type="entry name" value="Acetyltransferase component of pyruvate dehydrogenase complex"/>
    <property type="match status" value="1"/>
</dbReference>
<comment type="caution">
    <text evidence="11">The sequence shown here is derived from an EMBL/GenBank/DDBJ whole genome shotgun (WGS) entry which is preliminary data.</text>
</comment>
<comment type="subunit">
    <text evidence="2">Forms a 24-polypeptide structural core with octahedral symmetry.</text>
</comment>
<dbReference type="PANTHER" id="PTHR23151:SF90">
    <property type="entry name" value="DIHYDROLIPOYLLYSINE-RESIDUE ACETYLTRANSFERASE COMPONENT OF PYRUVATE DEHYDROGENASE COMPLEX, MITOCHONDRIAL-RELATED"/>
    <property type="match status" value="1"/>
</dbReference>
<comment type="catalytic activity">
    <reaction evidence="7 8">
        <text>N(6)-[(R)-dihydrolipoyl]-L-lysyl-[protein] + acetyl-CoA = N(6)-[(R)-S(8)-acetyldihydrolipoyl]-L-lysyl-[protein] + CoA</text>
        <dbReference type="Rhea" id="RHEA:17017"/>
        <dbReference type="Rhea" id="RHEA-COMP:10475"/>
        <dbReference type="Rhea" id="RHEA-COMP:10478"/>
        <dbReference type="ChEBI" id="CHEBI:57287"/>
        <dbReference type="ChEBI" id="CHEBI:57288"/>
        <dbReference type="ChEBI" id="CHEBI:83100"/>
        <dbReference type="ChEBI" id="CHEBI:83111"/>
        <dbReference type="EC" id="2.3.1.12"/>
    </reaction>
</comment>
<keyword evidence="4 8" id="KW-0450">Lipoyl</keyword>
<dbReference type="PROSITE" id="PS51826">
    <property type="entry name" value="PSBD"/>
    <property type="match status" value="1"/>
</dbReference>
<proteinExistence type="inferred from homology"/>
<dbReference type="SUPFAM" id="SSF47005">
    <property type="entry name" value="Peripheral subunit-binding domain of 2-oxo acid dehydrogenase complex"/>
    <property type="match status" value="1"/>
</dbReference>
<dbReference type="SUPFAM" id="SSF51230">
    <property type="entry name" value="Single hybrid motif"/>
    <property type="match status" value="1"/>
</dbReference>
<keyword evidence="11" id="KW-0670">Pyruvate</keyword>
<evidence type="ECO:0000256" key="2">
    <source>
        <dbReference type="ARBA" id="ARBA00011484"/>
    </source>
</evidence>
<name>A0A1L8CMR6_9PROT</name>
<comment type="similarity">
    <text evidence="1 8">Belongs to the 2-oxoacid dehydrogenase family.</text>
</comment>
<dbReference type="NCBIfam" id="TIGR01349">
    <property type="entry name" value="PDHac_trf_mito"/>
    <property type="match status" value="1"/>
</dbReference>
<dbReference type="GO" id="GO:0004742">
    <property type="term" value="F:dihydrolipoyllysine-residue acetyltransferase activity"/>
    <property type="evidence" value="ECO:0007669"/>
    <property type="project" value="UniProtKB-UniRule"/>
</dbReference>
<feature type="domain" description="Peripheral subunit-binding (PSBD)" evidence="10">
    <location>
        <begin position="135"/>
        <end position="172"/>
    </location>
</feature>
<dbReference type="InterPro" id="IPR000089">
    <property type="entry name" value="Biotin_lipoyl"/>
</dbReference>
<dbReference type="InterPro" id="IPR004167">
    <property type="entry name" value="PSBD"/>
</dbReference>
<evidence type="ECO:0000256" key="1">
    <source>
        <dbReference type="ARBA" id="ARBA00007317"/>
    </source>
</evidence>
<dbReference type="InterPro" id="IPR006257">
    <property type="entry name" value="LAT1"/>
</dbReference>
<dbReference type="FunFam" id="3.30.559.10:FF:000003">
    <property type="entry name" value="Acetyltransferase component of pyruvate dehydrogenase complex"/>
    <property type="match status" value="1"/>
</dbReference>
<protein>
    <recommendedName>
        <fullName evidence="8">Acetyltransferase component of pyruvate dehydrogenase complex</fullName>
        <ecNumber evidence="8">2.3.1.12</ecNumber>
    </recommendedName>
</protein>
<dbReference type="InterPro" id="IPR023213">
    <property type="entry name" value="CAT-like_dom_sf"/>
</dbReference>
<dbReference type="EC" id="2.3.1.12" evidence="8"/>
<keyword evidence="12" id="KW-1185">Reference proteome</keyword>
<dbReference type="Pfam" id="PF00364">
    <property type="entry name" value="Biotin_lipoyl"/>
    <property type="match status" value="1"/>
</dbReference>
<evidence type="ECO:0000313" key="12">
    <source>
        <dbReference type="Proteomes" id="UP000231632"/>
    </source>
</evidence>
<dbReference type="Gene3D" id="4.10.320.10">
    <property type="entry name" value="E3-binding domain"/>
    <property type="match status" value="1"/>
</dbReference>
<dbReference type="AlphaFoldDB" id="A0A1L8CMR6"/>
<evidence type="ECO:0000256" key="8">
    <source>
        <dbReference type="RuleBase" id="RU361137"/>
    </source>
</evidence>
<gene>
    <name evidence="11" type="ORF">MMIC_P1166</name>
</gene>
<dbReference type="InterPro" id="IPR036625">
    <property type="entry name" value="E3-bd_dom_sf"/>
</dbReference>
<evidence type="ECO:0000259" key="10">
    <source>
        <dbReference type="PROSITE" id="PS51826"/>
    </source>
</evidence>
<dbReference type="PROSITE" id="PS00189">
    <property type="entry name" value="LIPOYL"/>
    <property type="match status" value="1"/>
</dbReference>
<dbReference type="Proteomes" id="UP000231632">
    <property type="component" value="Unassembled WGS sequence"/>
</dbReference>
<dbReference type="InterPro" id="IPR001078">
    <property type="entry name" value="2-oxoacid_DH_actylTfrase"/>
</dbReference>
<dbReference type="STRING" id="1921010.MMIC_P1166"/>
<dbReference type="InterPro" id="IPR003016">
    <property type="entry name" value="2-oxoA_DH_lipoyl-BS"/>
</dbReference>
<dbReference type="Gene3D" id="2.40.50.100">
    <property type="match status" value="1"/>
</dbReference>
<feature type="domain" description="Lipoyl-binding" evidence="9">
    <location>
        <begin position="2"/>
        <end position="77"/>
    </location>
</feature>
<dbReference type="Pfam" id="PF02817">
    <property type="entry name" value="E3_binding"/>
    <property type="match status" value="1"/>
</dbReference>
<dbReference type="InterPro" id="IPR045257">
    <property type="entry name" value="E2/Pdx1"/>
</dbReference>
<comment type="function">
    <text evidence="6">The pyruvate dehydrogenase complex catalyzes the overall conversion of pyruvate to acetyl-CoA and CO(2). It contains multiple copies of three enzymatic components: pyruvate dehydrogenase (E1), dihydrolipoamide acetyltransferase (E2) and lipoamide dehydrogenase (E3).</text>
</comment>
<evidence type="ECO:0000256" key="5">
    <source>
        <dbReference type="ARBA" id="ARBA00023315"/>
    </source>
</evidence>
<dbReference type="GO" id="GO:0045254">
    <property type="term" value="C:pyruvate dehydrogenase complex"/>
    <property type="evidence" value="ECO:0007669"/>
    <property type="project" value="UniProtKB-UniRule"/>
</dbReference>
<evidence type="ECO:0000313" key="11">
    <source>
        <dbReference type="EMBL" id="GAV20202.1"/>
    </source>
</evidence>
<organism evidence="11 12">
    <name type="scientific">Mariprofundus micogutta</name>
    <dbReference type="NCBI Taxonomy" id="1921010"/>
    <lineage>
        <taxon>Bacteria</taxon>
        <taxon>Pseudomonadati</taxon>
        <taxon>Pseudomonadota</taxon>
        <taxon>Candidatius Mariprofundia</taxon>
        <taxon>Mariprofundales</taxon>
        <taxon>Mariprofundaceae</taxon>
        <taxon>Mariprofundus</taxon>
    </lineage>
</organism>
<keyword evidence="3 8" id="KW-0808">Transferase</keyword>
<dbReference type="PROSITE" id="PS50968">
    <property type="entry name" value="BIOTINYL_LIPOYL"/>
    <property type="match status" value="1"/>
</dbReference>
<evidence type="ECO:0000259" key="9">
    <source>
        <dbReference type="PROSITE" id="PS50968"/>
    </source>
</evidence>
<dbReference type="Pfam" id="PF00198">
    <property type="entry name" value="2-oxoacid_dh"/>
    <property type="match status" value="1"/>
</dbReference>
<dbReference type="OrthoDB" id="5289324at2"/>
<dbReference type="CDD" id="cd06849">
    <property type="entry name" value="lipoyl_domain"/>
    <property type="match status" value="1"/>
</dbReference>
<dbReference type="Gene3D" id="3.30.559.10">
    <property type="entry name" value="Chloramphenicol acetyltransferase-like domain"/>
    <property type="match status" value="1"/>
</dbReference>
<accession>A0A1L8CMR6</accession>
<dbReference type="InterPro" id="IPR011053">
    <property type="entry name" value="Single_hybrid_motif"/>
</dbReference>
<dbReference type="GO" id="GO:0006086">
    <property type="term" value="P:pyruvate decarboxylation to acetyl-CoA"/>
    <property type="evidence" value="ECO:0007669"/>
    <property type="project" value="InterPro"/>
</dbReference>
<evidence type="ECO:0000256" key="6">
    <source>
        <dbReference type="ARBA" id="ARBA00025211"/>
    </source>
</evidence>